<evidence type="ECO:0000313" key="1">
    <source>
        <dbReference type="EMBL" id="JAE03280.1"/>
    </source>
</evidence>
<protein>
    <submittedName>
        <fullName evidence="1">Uncharacterized protein</fullName>
    </submittedName>
</protein>
<proteinExistence type="predicted"/>
<reference evidence="1" key="2">
    <citation type="journal article" date="2015" name="Data Brief">
        <title>Shoot transcriptome of the giant reed, Arundo donax.</title>
        <authorList>
            <person name="Barrero R.A."/>
            <person name="Guerrero F.D."/>
            <person name="Moolhuijzen P."/>
            <person name="Goolsby J.A."/>
            <person name="Tidwell J."/>
            <person name="Bellgard S.E."/>
            <person name="Bellgard M.I."/>
        </authorList>
    </citation>
    <scope>NUCLEOTIDE SEQUENCE</scope>
    <source>
        <tissue evidence="1">Shoot tissue taken approximately 20 cm above the soil surface</tissue>
    </source>
</reference>
<reference evidence="1" key="1">
    <citation type="submission" date="2014-09" db="EMBL/GenBank/DDBJ databases">
        <authorList>
            <person name="Magalhaes I.L.F."/>
            <person name="Oliveira U."/>
            <person name="Santos F.R."/>
            <person name="Vidigal T.H.D.A."/>
            <person name="Brescovit A.D."/>
            <person name="Santos A.J."/>
        </authorList>
    </citation>
    <scope>NUCLEOTIDE SEQUENCE</scope>
    <source>
        <tissue evidence="1">Shoot tissue taken approximately 20 cm above the soil surface</tissue>
    </source>
</reference>
<dbReference type="AlphaFoldDB" id="A0A0A9ERA2"/>
<accession>A0A0A9ERA2</accession>
<sequence length="48" mass="5709">MTMTTSGFKVSRKAWNEAKFDKNSKTISLVFFQCIRPQTMERKMPFEM</sequence>
<organism evidence="1">
    <name type="scientific">Arundo donax</name>
    <name type="common">Giant reed</name>
    <name type="synonym">Donax arundinaceus</name>
    <dbReference type="NCBI Taxonomy" id="35708"/>
    <lineage>
        <taxon>Eukaryota</taxon>
        <taxon>Viridiplantae</taxon>
        <taxon>Streptophyta</taxon>
        <taxon>Embryophyta</taxon>
        <taxon>Tracheophyta</taxon>
        <taxon>Spermatophyta</taxon>
        <taxon>Magnoliopsida</taxon>
        <taxon>Liliopsida</taxon>
        <taxon>Poales</taxon>
        <taxon>Poaceae</taxon>
        <taxon>PACMAD clade</taxon>
        <taxon>Arundinoideae</taxon>
        <taxon>Arundineae</taxon>
        <taxon>Arundo</taxon>
    </lineage>
</organism>
<name>A0A0A9ERA2_ARUDO</name>
<dbReference type="EMBL" id="GBRH01194616">
    <property type="protein sequence ID" value="JAE03280.1"/>
    <property type="molecule type" value="Transcribed_RNA"/>
</dbReference>